<comment type="caution">
    <text evidence="1">The sequence shown here is derived from an EMBL/GenBank/DDBJ whole genome shotgun (WGS) entry which is preliminary data.</text>
</comment>
<proteinExistence type="predicted"/>
<reference evidence="1" key="1">
    <citation type="submission" date="2021-06" db="EMBL/GenBank/DDBJ databases">
        <authorList>
            <person name="Kallberg Y."/>
            <person name="Tangrot J."/>
            <person name="Rosling A."/>
        </authorList>
    </citation>
    <scope>NUCLEOTIDE SEQUENCE</scope>
    <source>
        <strain evidence="1">28 12/20/2015</strain>
    </source>
</reference>
<gene>
    <name evidence="1" type="ORF">SPELUC_LOCUS4103</name>
</gene>
<dbReference type="Proteomes" id="UP000789366">
    <property type="component" value="Unassembled WGS sequence"/>
</dbReference>
<protein>
    <submittedName>
        <fullName evidence="1">8270_t:CDS:1</fullName>
    </submittedName>
</protein>
<organism evidence="1 2">
    <name type="scientific">Cetraspora pellucida</name>
    <dbReference type="NCBI Taxonomy" id="1433469"/>
    <lineage>
        <taxon>Eukaryota</taxon>
        <taxon>Fungi</taxon>
        <taxon>Fungi incertae sedis</taxon>
        <taxon>Mucoromycota</taxon>
        <taxon>Glomeromycotina</taxon>
        <taxon>Glomeromycetes</taxon>
        <taxon>Diversisporales</taxon>
        <taxon>Gigasporaceae</taxon>
        <taxon>Cetraspora</taxon>
    </lineage>
</organism>
<dbReference type="EMBL" id="CAJVPW010003492">
    <property type="protein sequence ID" value="CAG8524905.1"/>
    <property type="molecule type" value="Genomic_DNA"/>
</dbReference>
<evidence type="ECO:0000313" key="2">
    <source>
        <dbReference type="Proteomes" id="UP000789366"/>
    </source>
</evidence>
<keyword evidence="2" id="KW-1185">Reference proteome</keyword>
<name>A0ACA9LG77_9GLOM</name>
<sequence length="396" mass="45440">MILMMKLERIIYSGDCESLNLAIASYKALASSSLNANEAIKYLDRKVLKRVLNKWVGVYTSRIMHLGSTTTQCVEGAHSAMKHTIESLGSLTKSFNSLDRWLRLHHEERLLQYENKSINIDPLLTLDDKNRLEPLLEKVAQFALNKIKNELLKATIYKACLCSVMLSVIPKRWLLFPDKDQNDSNYLKNNPFSTNSDNFLLKNRLYEIETQYINFPDKQQKSTLLKNPDNILTVPETKLSEIKIPEKIIEKILLNSRIPANDIDQVYDPKSDGNCGFRALAFAIRGNEENWKSQASPCLPSLWFLSPDCAQLAADTFSVPIAIFDEDNEKCAMFYPLESAPILRKTLIILHFVNSNHIVYVGMKSYAKVNWPMVNLEHIPICHRYGLEDYWSKLFA</sequence>
<accession>A0ACA9LG77</accession>
<evidence type="ECO:0000313" key="1">
    <source>
        <dbReference type="EMBL" id="CAG8524905.1"/>
    </source>
</evidence>